<accession>A0AAV3QPG3</accession>
<dbReference type="Pfam" id="PF10551">
    <property type="entry name" value="MULE"/>
    <property type="match status" value="1"/>
</dbReference>
<protein>
    <recommendedName>
        <fullName evidence="1">MULE transposase domain-containing protein</fullName>
    </recommendedName>
</protein>
<sequence length="311" mass="36474">MKDIKFFPGLVFACKKKNVRETLSWYSILHHKPLWLATNDGKRISVKYEFTCNFSIWIGKDYRIEYIDWCVKNINKTHNGCPEKKIRLCNNTFLAKALEGKFRVIPEMSLAATQVFVDDRFHIKISKNYARNTKEKALRKINGDHLEQFNLAHTYSKELMKVQPRSRCYVDYTKPERPIDPCVFRRLYVCLKPLVDGFHDGCSKVIGLDGCYTKVLYKQQLLTAVGLDSSNGYWPIAQVVVEKESYDSWKWVLEGLKEDLRIIHQKEYVFIFDKQKGLEKVMGKFVPNVSKRNYAQHIYMNMKKENRGGST</sequence>
<feature type="domain" description="MULE transposase" evidence="1">
    <location>
        <begin position="205"/>
        <end position="301"/>
    </location>
</feature>
<evidence type="ECO:0000313" key="2">
    <source>
        <dbReference type="EMBL" id="GAA0165624.1"/>
    </source>
</evidence>
<comment type="caution">
    <text evidence="2">The sequence shown here is derived from an EMBL/GenBank/DDBJ whole genome shotgun (WGS) entry which is preliminary data.</text>
</comment>
<dbReference type="InterPro" id="IPR018289">
    <property type="entry name" value="MULE_transposase_dom"/>
</dbReference>
<reference evidence="2 3" key="1">
    <citation type="submission" date="2024-01" db="EMBL/GenBank/DDBJ databases">
        <title>The complete chloroplast genome sequence of Lithospermum erythrorhizon: insights into the phylogenetic relationship among Boraginaceae species and the maternal lineages of purple gromwells.</title>
        <authorList>
            <person name="Okada T."/>
            <person name="Watanabe K."/>
        </authorList>
    </citation>
    <scope>NUCLEOTIDE SEQUENCE [LARGE SCALE GENOMIC DNA]</scope>
</reference>
<gene>
    <name evidence="2" type="ORF">LIER_43725</name>
</gene>
<evidence type="ECO:0000313" key="3">
    <source>
        <dbReference type="Proteomes" id="UP001454036"/>
    </source>
</evidence>
<organism evidence="2 3">
    <name type="scientific">Lithospermum erythrorhizon</name>
    <name type="common">Purple gromwell</name>
    <name type="synonym">Lithospermum officinale var. erythrorhizon</name>
    <dbReference type="NCBI Taxonomy" id="34254"/>
    <lineage>
        <taxon>Eukaryota</taxon>
        <taxon>Viridiplantae</taxon>
        <taxon>Streptophyta</taxon>
        <taxon>Embryophyta</taxon>
        <taxon>Tracheophyta</taxon>
        <taxon>Spermatophyta</taxon>
        <taxon>Magnoliopsida</taxon>
        <taxon>eudicotyledons</taxon>
        <taxon>Gunneridae</taxon>
        <taxon>Pentapetalae</taxon>
        <taxon>asterids</taxon>
        <taxon>lamiids</taxon>
        <taxon>Boraginales</taxon>
        <taxon>Boraginaceae</taxon>
        <taxon>Boraginoideae</taxon>
        <taxon>Lithospermeae</taxon>
        <taxon>Lithospermum</taxon>
    </lineage>
</organism>
<name>A0AAV3QPG3_LITER</name>
<dbReference type="PANTHER" id="PTHR31973:SF189">
    <property type="entry name" value="TRANSPOSASE, MUDR, PLANT, MULE TRANSPOSASE DOMAIN PROTEIN-RELATED"/>
    <property type="match status" value="1"/>
</dbReference>
<dbReference type="Proteomes" id="UP001454036">
    <property type="component" value="Unassembled WGS sequence"/>
</dbReference>
<evidence type="ECO:0000259" key="1">
    <source>
        <dbReference type="Pfam" id="PF10551"/>
    </source>
</evidence>
<dbReference type="AlphaFoldDB" id="A0AAV3QPG3"/>
<dbReference type="EMBL" id="BAABME010038041">
    <property type="protein sequence ID" value="GAA0165624.1"/>
    <property type="molecule type" value="Genomic_DNA"/>
</dbReference>
<proteinExistence type="predicted"/>
<keyword evidence="3" id="KW-1185">Reference proteome</keyword>
<dbReference type="PANTHER" id="PTHR31973">
    <property type="entry name" value="POLYPROTEIN, PUTATIVE-RELATED"/>
    <property type="match status" value="1"/>
</dbReference>